<comment type="similarity">
    <text evidence="3">Belongs to the PP2C family.</text>
</comment>
<sequence>MDHFSTMFSGLAKSLKKVKGSGNCGGSGSVEIMVKEAKKNDLVLRSSGTLHVDGSNNFAAIASKRGNKGVNQDCCIVWEAFGCQEDMMFCGIFDGHGPWGHFVAKRVRELMPLSLLCNWQEAIVEASLDTELDLEFDKRFNLWKDAFLKACASVDRELEHYRKIDSFYSGTTGLTIVRQGDLLVVANVGDSRAVLATTSDDGSLIPVQLTLDFKPNIPQEAERIVQCNGRVFCLDDEPGVHRVWLPNEESPGLAMSRAFGDYCLKDFGLISVPEVTQRQITVRDQFIVLASDGVWDVISNEEAVAIVSSAPDREKSAKRLVECAVRAWKQKRRGIATDDISAICVFLHNHTLSHNVHPVITPI</sequence>
<keyword evidence="9" id="KW-0464">Manganese</keyword>
<evidence type="ECO:0000256" key="2">
    <source>
        <dbReference type="ARBA" id="ARBA00001946"/>
    </source>
</evidence>
<dbReference type="SUPFAM" id="SSF81606">
    <property type="entry name" value="PP2C-like"/>
    <property type="match status" value="1"/>
</dbReference>
<dbReference type="Gene3D" id="3.60.40.10">
    <property type="entry name" value="PPM-type phosphatase domain"/>
    <property type="match status" value="1"/>
</dbReference>
<reference evidence="13" key="2">
    <citation type="submission" date="2023-05" db="EMBL/GenBank/DDBJ databases">
        <authorList>
            <person name="Schelkunov M.I."/>
        </authorList>
    </citation>
    <scope>NUCLEOTIDE SEQUENCE</scope>
    <source>
        <strain evidence="13">Hsosn_3</strain>
        <tissue evidence="13">Leaf</tissue>
    </source>
</reference>
<evidence type="ECO:0000313" key="14">
    <source>
        <dbReference type="Proteomes" id="UP001237642"/>
    </source>
</evidence>
<dbReference type="AlphaFoldDB" id="A0AAD8NAR9"/>
<dbReference type="GO" id="GO:0046872">
    <property type="term" value="F:metal ion binding"/>
    <property type="evidence" value="ECO:0007669"/>
    <property type="project" value="UniProtKB-KW"/>
</dbReference>
<reference evidence="13" key="1">
    <citation type="submission" date="2023-02" db="EMBL/GenBank/DDBJ databases">
        <title>Genome of toxic invasive species Heracleum sosnowskyi carries increased number of genes despite the absence of recent whole-genome duplications.</title>
        <authorList>
            <person name="Schelkunov M."/>
            <person name="Shtratnikova V."/>
            <person name="Makarenko M."/>
            <person name="Klepikova A."/>
            <person name="Omelchenko D."/>
            <person name="Novikova G."/>
            <person name="Obukhova E."/>
            <person name="Bogdanov V."/>
            <person name="Penin A."/>
            <person name="Logacheva M."/>
        </authorList>
    </citation>
    <scope>NUCLEOTIDE SEQUENCE</scope>
    <source>
        <strain evidence="13">Hsosn_3</strain>
        <tissue evidence="13">Leaf</tissue>
    </source>
</reference>
<dbReference type="EC" id="3.1.3.16" evidence="4"/>
<comment type="cofactor">
    <cofactor evidence="1">
        <name>Mn(2+)</name>
        <dbReference type="ChEBI" id="CHEBI:29035"/>
    </cofactor>
</comment>
<dbReference type="EMBL" id="JAUIZM010000001">
    <property type="protein sequence ID" value="KAK1401731.1"/>
    <property type="molecule type" value="Genomic_DNA"/>
</dbReference>
<protein>
    <recommendedName>
        <fullName evidence="4">protein-serine/threonine phosphatase</fullName>
        <ecNumber evidence="4">3.1.3.16</ecNumber>
    </recommendedName>
</protein>
<evidence type="ECO:0000256" key="9">
    <source>
        <dbReference type="ARBA" id="ARBA00023211"/>
    </source>
</evidence>
<dbReference type="Proteomes" id="UP001237642">
    <property type="component" value="Unassembled WGS sequence"/>
</dbReference>
<dbReference type="InterPro" id="IPR036457">
    <property type="entry name" value="PPM-type-like_dom_sf"/>
</dbReference>
<dbReference type="GO" id="GO:0004722">
    <property type="term" value="F:protein serine/threonine phosphatase activity"/>
    <property type="evidence" value="ECO:0007669"/>
    <property type="project" value="UniProtKB-EC"/>
</dbReference>
<keyword evidence="8" id="KW-0904">Protein phosphatase</keyword>
<keyword evidence="14" id="KW-1185">Reference proteome</keyword>
<evidence type="ECO:0000256" key="6">
    <source>
        <dbReference type="ARBA" id="ARBA00022801"/>
    </source>
</evidence>
<dbReference type="InterPro" id="IPR015655">
    <property type="entry name" value="PP2C"/>
</dbReference>
<evidence type="ECO:0000256" key="1">
    <source>
        <dbReference type="ARBA" id="ARBA00001936"/>
    </source>
</evidence>
<name>A0AAD8NAR9_9APIA</name>
<evidence type="ECO:0000259" key="12">
    <source>
        <dbReference type="PROSITE" id="PS51746"/>
    </source>
</evidence>
<dbReference type="PROSITE" id="PS51746">
    <property type="entry name" value="PPM_2"/>
    <property type="match status" value="1"/>
</dbReference>
<keyword evidence="7" id="KW-0460">Magnesium</keyword>
<dbReference type="GO" id="GO:0045926">
    <property type="term" value="P:negative regulation of growth"/>
    <property type="evidence" value="ECO:0007669"/>
    <property type="project" value="UniProtKB-ARBA"/>
</dbReference>
<dbReference type="Pfam" id="PF00481">
    <property type="entry name" value="PP2C"/>
    <property type="match status" value="1"/>
</dbReference>
<feature type="domain" description="PPM-type phosphatase" evidence="12">
    <location>
        <begin position="58"/>
        <end position="347"/>
    </location>
</feature>
<comment type="catalytic activity">
    <reaction evidence="11">
        <text>O-phospho-L-threonyl-[protein] + H2O = L-threonyl-[protein] + phosphate</text>
        <dbReference type="Rhea" id="RHEA:47004"/>
        <dbReference type="Rhea" id="RHEA-COMP:11060"/>
        <dbReference type="Rhea" id="RHEA-COMP:11605"/>
        <dbReference type="ChEBI" id="CHEBI:15377"/>
        <dbReference type="ChEBI" id="CHEBI:30013"/>
        <dbReference type="ChEBI" id="CHEBI:43474"/>
        <dbReference type="ChEBI" id="CHEBI:61977"/>
        <dbReference type="EC" id="3.1.3.16"/>
    </reaction>
</comment>
<dbReference type="SMART" id="SM00332">
    <property type="entry name" value="PP2Cc"/>
    <property type="match status" value="1"/>
</dbReference>
<evidence type="ECO:0000256" key="5">
    <source>
        <dbReference type="ARBA" id="ARBA00022723"/>
    </source>
</evidence>
<dbReference type="FunFam" id="3.60.40.10:FF:000038">
    <property type="entry name" value="Probable protein phosphatase 2C 34"/>
    <property type="match status" value="1"/>
</dbReference>
<dbReference type="GO" id="GO:0009414">
    <property type="term" value="P:response to water deprivation"/>
    <property type="evidence" value="ECO:0007669"/>
    <property type="project" value="UniProtKB-ARBA"/>
</dbReference>
<keyword evidence="6" id="KW-0378">Hydrolase</keyword>
<dbReference type="PANTHER" id="PTHR47992">
    <property type="entry name" value="PROTEIN PHOSPHATASE"/>
    <property type="match status" value="1"/>
</dbReference>
<keyword evidence="5" id="KW-0479">Metal-binding</keyword>
<evidence type="ECO:0000256" key="4">
    <source>
        <dbReference type="ARBA" id="ARBA00013081"/>
    </source>
</evidence>
<proteinExistence type="inferred from homology"/>
<comment type="catalytic activity">
    <reaction evidence="10">
        <text>O-phospho-L-seryl-[protein] + H2O = L-seryl-[protein] + phosphate</text>
        <dbReference type="Rhea" id="RHEA:20629"/>
        <dbReference type="Rhea" id="RHEA-COMP:9863"/>
        <dbReference type="Rhea" id="RHEA-COMP:11604"/>
        <dbReference type="ChEBI" id="CHEBI:15377"/>
        <dbReference type="ChEBI" id="CHEBI:29999"/>
        <dbReference type="ChEBI" id="CHEBI:43474"/>
        <dbReference type="ChEBI" id="CHEBI:83421"/>
        <dbReference type="EC" id="3.1.3.16"/>
    </reaction>
</comment>
<comment type="cofactor">
    <cofactor evidence="2">
        <name>Mg(2+)</name>
        <dbReference type="ChEBI" id="CHEBI:18420"/>
    </cofactor>
</comment>
<evidence type="ECO:0000256" key="10">
    <source>
        <dbReference type="ARBA" id="ARBA00047761"/>
    </source>
</evidence>
<dbReference type="InterPro" id="IPR001932">
    <property type="entry name" value="PPM-type_phosphatase-like_dom"/>
</dbReference>
<evidence type="ECO:0000313" key="13">
    <source>
        <dbReference type="EMBL" id="KAK1401731.1"/>
    </source>
</evidence>
<organism evidence="13 14">
    <name type="scientific">Heracleum sosnowskyi</name>
    <dbReference type="NCBI Taxonomy" id="360622"/>
    <lineage>
        <taxon>Eukaryota</taxon>
        <taxon>Viridiplantae</taxon>
        <taxon>Streptophyta</taxon>
        <taxon>Embryophyta</taxon>
        <taxon>Tracheophyta</taxon>
        <taxon>Spermatophyta</taxon>
        <taxon>Magnoliopsida</taxon>
        <taxon>eudicotyledons</taxon>
        <taxon>Gunneridae</taxon>
        <taxon>Pentapetalae</taxon>
        <taxon>asterids</taxon>
        <taxon>campanulids</taxon>
        <taxon>Apiales</taxon>
        <taxon>Apiaceae</taxon>
        <taxon>Apioideae</taxon>
        <taxon>apioid superclade</taxon>
        <taxon>Tordylieae</taxon>
        <taxon>Tordyliinae</taxon>
        <taxon>Heracleum</taxon>
    </lineage>
</organism>
<comment type="caution">
    <text evidence="13">The sequence shown here is derived from an EMBL/GenBank/DDBJ whole genome shotgun (WGS) entry which is preliminary data.</text>
</comment>
<dbReference type="CDD" id="cd00143">
    <property type="entry name" value="PP2Cc"/>
    <property type="match status" value="1"/>
</dbReference>
<evidence type="ECO:0000256" key="11">
    <source>
        <dbReference type="ARBA" id="ARBA00048336"/>
    </source>
</evidence>
<evidence type="ECO:0000256" key="7">
    <source>
        <dbReference type="ARBA" id="ARBA00022842"/>
    </source>
</evidence>
<accession>A0AAD8NAR9</accession>
<gene>
    <name evidence="13" type="ORF">POM88_001336</name>
</gene>
<evidence type="ECO:0000256" key="8">
    <source>
        <dbReference type="ARBA" id="ARBA00022912"/>
    </source>
</evidence>
<evidence type="ECO:0000256" key="3">
    <source>
        <dbReference type="ARBA" id="ARBA00006702"/>
    </source>
</evidence>